<reference evidence="1 2" key="1">
    <citation type="submission" date="2019-03" db="EMBL/GenBank/DDBJ databases">
        <title>Metabolic reconstructions from genomes of highly enriched 'Candidatus Accumulibacter' and 'Candidatus Competibacter' bioreactor populations.</title>
        <authorList>
            <person name="Annavajhala M.K."/>
            <person name="Welles L."/>
            <person name="Abbas B."/>
            <person name="Sorokin D."/>
            <person name="Park H."/>
            <person name="Van Loosdrecht M."/>
            <person name="Chandran K."/>
        </authorList>
    </citation>
    <scope>NUCLEOTIDE SEQUENCE [LARGE SCALE GENOMIC DNA]</scope>
    <source>
        <strain evidence="1 2">SBR_G</strain>
    </source>
</reference>
<sequence>MSENANARWLADRVAYLRQLKAPSEPQRLLMMLAEKPDRSPADDRHLAVLVRAEKADERFAKLRGLAAKVVSEEKAAARKARNHRLIQQGLLFDLVGLESRDPAELAGALAALAELDDPARWAQWKTKGQAVLARKTEAAAKAQ</sequence>
<proteinExistence type="predicted"/>
<evidence type="ECO:0000313" key="2">
    <source>
        <dbReference type="Proteomes" id="UP000760480"/>
    </source>
</evidence>
<name>A0ABX1TTV9_9GAMM</name>
<dbReference type="Pfam" id="PF06412">
    <property type="entry name" value="TraD"/>
    <property type="match status" value="1"/>
</dbReference>
<gene>
    <name evidence="1" type="ORF">E4P82_20675</name>
</gene>
<dbReference type="RefSeq" id="WP_169250676.1">
    <property type="nucleotide sequence ID" value="NZ_SPMZ01000105.1"/>
</dbReference>
<organism evidence="1 2">
    <name type="scientific">Candidatus Competibacter phosphatis</name>
    <dbReference type="NCBI Taxonomy" id="221280"/>
    <lineage>
        <taxon>Bacteria</taxon>
        <taxon>Pseudomonadati</taxon>
        <taxon>Pseudomonadota</taxon>
        <taxon>Gammaproteobacteria</taxon>
        <taxon>Candidatus Competibacteraceae</taxon>
        <taxon>Candidatus Competibacter</taxon>
    </lineage>
</organism>
<dbReference type="InterPro" id="IPR009444">
    <property type="entry name" value="Conjugal_tfr_TraD_a-type"/>
</dbReference>
<accession>A0ABX1TTV9</accession>
<dbReference type="Proteomes" id="UP000760480">
    <property type="component" value="Unassembled WGS sequence"/>
</dbReference>
<keyword evidence="2" id="KW-1185">Reference proteome</keyword>
<evidence type="ECO:0008006" key="3">
    <source>
        <dbReference type="Google" id="ProtNLM"/>
    </source>
</evidence>
<evidence type="ECO:0000313" key="1">
    <source>
        <dbReference type="EMBL" id="NMQ21405.1"/>
    </source>
</evidence>
<protein>
    <recommendedName>
        <fullName evidence="3">Conjugal transfer protein TraD</fullName>
    </recommendedName>
</protein>
<dbReference type="EMBL" id="SPMZ01000105">
    <property type="protein sequence ID" value="NMQ21405.1"/>
    <property type="molecule type" value="Genomic_DNA"/>
</dbReference>
<comment type="caution">
    <text evidence="1">The sequence shown here is derived from an EMBL/GenBank/DDBJ whole genome shotgun (WGS) entry which is preliminary data.</text>
</comment>